<dbReference type="PANTHER" id="PTHR30026:SF20">
    <property type="entry name" value="OUTER MEMBRANE PROTEIN TOLC"/>
    <property type="match status" value="1"/>
</dbReference>
<evidence type="ECO:0000256" key="2">
    <source>
        <dbReference type="ARBA" id="ARBA00007613"/>
    </source>
</evidence>
<dbReference type="AlphaFoldDB" id="A0A4R5DBP9"/>
<dbReference type="Proteomes" id="UP000294850">
    <property type="component" value="Unassembled WGS sequence"/>
</dbReference>
<dbReference type="GO" id="GO:0009279">
    <property type="term" value="C:cell outer membrane"/>
    <property type="evidence" value="ECO:0007669"/>
    <property type="project" value="UniProtKB-SubCell"/>
</dbReference>
<keyword evidence="3" id="KW-0813">Transport</keyword>
<comment type="subcellular location">
    <subcellularLocation>
        <location evidence="1">Cell outer membrane</location>
    </subcellularLocation>
</comment>
<keyword evidence="10" id="KW-1185">Reference proteome</keyword>
<dbReference type="EMBL" id="SMFL01000021">
    <property type="protein sequence ID" value="TDE09231.1"/>
    <property type="molecule type" value="Genomic_DNA"/>
</dbReference>
<name>A0A4R5DBP9_9BACT</name>
<keyword evidence="8" id="KW-0175">Coiled coil</keyword>
<protein>
    <submittedName>
        <fullName evidence="9">TolC family protein</fullName>
    </submittedName>
</protein>
<dbReference type="GO" id="GO:1990281">
    <property type="term" value="C:efflux pump complex"/>
    <property type="evidence" value="ECO:0007669"/>
    <property type="project" value="TreeGrafter"/>
</dbReference>
<proteinExistence type="inferred from homology"/>
<keyword evidence="6" id="KW-0472">Membrane</keyword>
<gene>
    <name evidence="9" type="ORF">E0F88_31285</name>
</gene>
<evidence type="ECO:0000256" key="7">
    <source>
        <dbReference type="ARBA" id="ARBA00023237"/>
    </source>
</evidence>
<dbReference type="RefSeq" id="WP_131962342.1">
    <property type="nucleotide sequence ID" value="NZ_SMFL01000021.1"/>
</dbReference>
<evidence type="ECO:0000256" key="3">
    <source>
        <dbReference type="ARBA" id="ARBA00022448"/>
    </source>
</evidence>
<comment type="caution">
    <text evidence="9">The sequence shown here is derived from an EMBL/GenBank/DDBJ whole genome shotgun (WGS) entry which is preliminary data.</text>
</comment>
<dbReference type="OrthoDB" id="916581at2"/>
<dbReference type="InterPro" id="IPR051906">
    <property type="entry name" value="TolC-like"/>
</dbReference>
<dbReference type="GO" id="GO:0015288">
    <property type="term" value="F:porin activity"/>
    <property type="evidence" value="ECO:0007669"/>
    <property type="project" value="TreeGrafter"/>
</dbReference>
<dbReference type="Pfam" id="PF02321">
    <property type="entry name" value="OEP"/>
    <property type="match status" value="1"/>
</dbReference>
<evidence type="ECO:0000256" key="5">
    <source>
        <dbReference type="ARBA" id="ARBA00022692"/>
    </source>
</evidence>
<feature type="coiled-coil region" evidence="8">
    <location>
        <begin position="334"/>
        <end position="361"/>
    </location>
</feature>
<keyword evidence="4" id="KW-1134">Transmembrane beta strand</keyword>
<evidence type="ECO:0000256" key="8">
    <source>
        <dbReference type="SAM" id="Coils"/>
    </source>
</evidence>
<dbReference type="SUPFAM" id="SSF56954">
    <property type="entry name" value="Outer membrane efflux proteins (OEP)"/>
    <property type="match status" value="1"/>
</dbReference>
<dbReference type="GO" id="GO:0015562">
    <property type="term" value="F:efflux transmembrane transporter activity"/>
    <property type="evidence" value="ECO:0007669"/>
    <property type="project" value="InterPro"/>
</dbReference>
<accession>A0A4R5DBP9</accession>
<keyword evidence="5" id="KW-0812">Transmembrane</keyword>
<sequence>MVKMKSDHLRLLMLGLLLTRAQLGYTQTTPGVKVLTLPESIEMGLKNNSFLRVSDTKTKLAEARLRQVKDDALPKAGTSVQYSRLYTLSPFSMGEDIHLPATHFDAMIGMVSASKEIFDGFLDKAKHETNEALIEASKMDAAKDREDIRYSIISIYYNIYKISKSEAIIDENMRLLSEREREANNMFKEGILLSNDLLKIQLQKSNLQLSKVDIKNAMDVSLHNLAVMVGLLDGQAIAIDTNFVIDYQVKSFSAAGLVEQALNARYELKSSKFRIGVAEGGLKQLKSAYLPHVDFSFMYLYLNPVVEHKFFPPKEGFLQAVNLGLSVKYNIASLYNMKGKMQEAKLNIEQAKNAVAVQNDQVRTEVYAQLKGFQSAREKIGVAETAFAQAQRSFKLSSSQFRNGLLLSGDLMQSQNLMLQSQLNLLQSRIDAQLAFYRLEKATGGAIQ</sequence>
<dbReference type="Gene3D" id="1.20.1600.10">
    <property type="entry name" value="Outer membrane efflux proteins (OEP)"/>
    <property type="match status" value="1"/>
</dbReference>
<evidence type="ECO:0000256" key="6">
    <source>
        <dbReference type="ARBA" id="ARBA00023136"/>
    </source>
</evidence>
<comment type="similarity">
    <text evidence="2">Belongs to the outer membrane factor (OMF) (TC 1.B.17) family.</text>
</comment>
<reference evidence="9 10" key="1">
    <citation type="submission" date="2019-03" db="EMBL/GenBank/DDBJ databases">
        <title>Dyadobacter AR-3-6 sp. nov., isolated from arctic soil.</title>
        <authorList>
            <person name="Chaudhary D.K."/>
        </authorList>
    </citation>
    <scope>NUCLEOTIDE SEQUENCE [LARGE SCALE GENOMIC DNA]</scope>
    <source>
        <strain evidence="9 10">AR-3-6</strain>
    </source>
</reference>
<evidence type="ECO:0000256" key="1">
    <source>
        <dbReference type="ARBA" id="ARBA00004442"/>
    </source>
</evidence>
<dbReference type="InterPro" id="IPR003423">
    <property type="entry name" value="OMP_efflux"/>
</dbReference>
<organism evidence="9 10">
    <name type="scientific">Dyadobacter psychrotolerans</name>
    <dbReference type="NCBI Taxonomy" id="2541721"/>
    <lineage>
        <taxon>Bacteria</taxon>
        <taxon>Pseudomonadati</taxon>
        <taxon>Bacteroidota</taxon>
        <taxon>Cytophagia</taxon>
        <taxon>Cytophagales</taxon>
        <taxon>Spirosomataceae</taxon>
        <taxon>Dyadobacter</taxon>
    </lineage>
</organism>
<evidence type="ECO:0000256" key="4">
    <source>
        <dbReference type="ARBA" id="ARBA00022452"/>
    </source>
</evidence>
<keyword evidence="7" id="KW-0998">Cell outer membrane</keyword>
<dbReference type="PANTHER" id="PTHR30026">
    <property type="entry name" value="OUTER MEMBRANE PROTEIN TOLC"/>
    <property type="match status" value="1"/>
</dbReference>
<evidence type="ECO:0000313" key="9">
    <source>
        <dbReference type="EMBL" id="TDE09231.1"/>
    </source>
</evidence>
<evidence type="ECO:0000313" key="10">
    <source>
        <dbReference type="Proteomes" id="UP000294850"/>
    </source>
</evidence>